<keyword evidence="4 5" id="KW-0472">Membrane</keyword>
<dbReference type="InterPro" id="IPR017452">
    <property type="entry name" value="GPCR_Rhodpsn_7TM"/>
</dbReference>
<evidence type="ECO:0000313" key="7">
    <source>
        <dbReference type="EMBL" id="EGT50173.1"/>
    </source>
</evidence>
<dbReference type="PROSITE" id="PS50262">
    <property type="entry name" value="G_PROTEIN_RECEP_F1_2"/>
    <property type="match status" value="1"/>
</dbReference>
<dbReference type="SUPFAM" id="SSF81321">
    <property type="entry name" value="Family A G protein-coupled receptor-like"/>
    <property type="match status" value="1"/>
</dbReference>
<dbReference type="PANTHER" id="PTHR22751">
    <property type="entry name" value="G-PROTEIN COUPLED RECEPTOR-RELATED"/>
    <property type="match status" value="1"/>
</dbReference>
<gene>
    <name evidence="7" type="ORF">CAEBREN_19498</name>
</gene>
<dbReference type="InParanoid" id="G0N1F2"/>
<keyword evidence="2 5" id="KW-0812">Transmembrane</keyword>
<evidence type="ECO:0000256" key="1">
    <source>
        <dbReference type="ARBA" id="ARBA00004370"/>
    </source>
</evidence>
<name>G0N1F2_CAEBE</name>
<dbReference type="HOGENOM" id="CLU_043715_3_0_1"/>
<dbReference type="EMBL" id="GL379827">
    <property type="protein sequence ID" value="EGT50173.1"/>
    <property type="molecule type" value="Genomic_DNA"/>
</dbReference>
<comment type="subcellular location">
    <subcellularLocation>
        <location evidence="1">Membrane</location>
    </subcellularLocation>
</comment>
<keyword evidence="3 5" id="KW-1133">Transmembrane helix</keyword>
<dbReference type="PANTHER" id="PTHR22751:SF73">
    <property type="entry name" value="G-PROTEIN COUPLED RECEPTORS FAMILY 1 PROFILE DOMAIN-CONTAINING PROTEIN"/>
    <property type="match status" value="1"/>
</dbReference>
<dbReference type="Pfam" id="PF10324">
    <property type="entry name" value="7TM_GPCR_Srw"/>
    <property type="match status" value="1"/>
</dbReference>
<proteinExistence type="predicted"/>
<organism evidence="8">
    <name type="scientific">Caenorhabditis brenneri</name>
    <name type="common">Nematode worm</name>
    <dbReference type="NCBI Taxonomy" id="135651"/>
    <lineage>
        <taxon>Eukaryota</taxon>
        <taxon>Metazoa</taxon>
        <taxon>Ecdysozoa</taxon>
        <taxon>Nematoda</taxon>
        <taxon>Chromadorea</taxon>
        <taxon>Rhabditida</taxon>
        <taxon>Rhabditina</taxon>
        <taxon>Rhabditomorpha</taxon>
        <taxon>Rhabditoidea</taxon>
        <taxon>Rhabditidae</taxon>
        <taxon>Peloderinae</taxon>
        <taxon>Caenorhabditis</taxon>
    </lineage>
</organism>
<feature type="transmembrane region" description="Helical" evidence="5">
    <location>
        <begin position="192"/>
        <end position="214"/>
    </location>
</feature>
<accession>G0N1F2</accession>
<evidence type="ECO:0000256" key="4">
    <source>
        <dbReference type="ARBA" id="ARBA00023136"/>
    </source>
</evidence>
<dbReference type="Proteomes" id="UP000008068">
    <property type="component" value="Unassembled WGS sequence"/>
</dbReference>
<dbReference type="AlphaFoldDB" id="G0N1F2"/>
<keyword evidence="8" id="KW-1185">Reference proteome</keyword>
<dbReference type="GO" id="GO:0008528">
    <property type="term" value="F:G protein-coupled peptide receptor activity"/>
    <property type="evidence" value="ECO:0007669"/>
    <property type="project" value="InterPro"/>
</dbReference>
<evidence type="ECO:0000259" key="6">
    <source>
        <dbReference type="PROSITE" id="PS50262"/>
    </source>
</evidence>
<evidence type="ECO:0000256" key="3">
    <source>
        <dbReference type="ARBA" id="ARBA00022989"/>
    </source>
</evidence>
<dbReference type="OrthoDB" id="5858061at2759"/>
<dbReference type="InterPro" id="IPR019427">
    <property type="entry name" value="7TM_GPCR_serpentine_rcpt_Srw"/>
</dbReference>
<feature type="transmembrane region" description="Helical" evidence="5">
    <location>
        <begin position="76"/>
        <end position="98"/>
    </location>
</feature>
<dbReference type="eggNOG" id="ENOG502R8SA">
    <property type="taxonomic scope" value="Eukaryota"/>
</dbReference>
<sequence>MTTVTANSSDWELVLNPLPPTHLQVIIDWLFSAFRDCFRRCSVWLGLSLAIIRTISLKMATNKNFDFINSSRTGQFSILIVLLISTTFSICYIFRYQIVQTSVPWVPGTGCPDSLKSIEEFRFPYKLIEMTASESFLVGSARKAHLLLTAIFGKIIPSILFPISAVILMLELRKTNKLPGSSTRQTDKTNRLVVYMTITFIIIELPIGICNLITSTRRGYDDAVIPESIAKMMNIINVTMTCTHCFLCTLMSSQYQKTVKLVFGFHSNVIRSRAMFSHYSNSK</sequence>
<dbReference type="Gene3D" id="1.20.1070.10">
    <property type="entry name" value="Rhodopsin 7-helix transmembrane proteins"/>
    <property type="match status" value="1"/>
</dbReference>
<feature type="domain" description="G-protein coupled receptors family 1 profile" evidence="6">
    <location>
        <begin position="1"/>
        <end position="248"/>
    </location>
</feature>
<feature type="transmembrane region" description="Helical" evidence="5">
    <location>
        <begin position="234"/>
        <end position="251"/>
    </location>
</feature>
<dbReference type="STRING" id="135651.G0N1F2"/>
<evidence type="ECO:0000313" key="8">
    <source>
        <dbReference type="Proteomes" id="UP000008068"/>
    </source>
</evidence>
<evidence type="ECO:0000256" key="5">
    <source>
        <dbReference type="SAM" id="Phobius"/>
    </source>
</evidence>
<feature type="transmembrane region" description="Helical" evidence="5">
    <location>
        <begin position="146"/>
        <end position="172"/>
    </location>
</feature>
<dbReference type="GO" id="GO:0016020">
    <property type="term" value="C:membrane"/>
    <property type="evidence" value="ECO:0007669"/>
    <property type="project" value="UniProtKB-SubCell"/>
</dbReference>
<evidence type="ECO:0000256" key="2">
    <source>
        <dbReference type="ARBA" id="ARBA00022692"/>
    </source>
</evidence>
<dbReference type="OMA" id="RAMFSHY"/>
<reference evidence="8" key="1">
    <citation type="submission" date="2011-07" db="EMBL/GenBank/DDBJ databases">
        <authorList>
            <consortium name="Caenorhabditis brenneri Sequencing and Analysis Consortium"/>
            <person name="Wilson R.K."/>
        </authorList>
    </citation>
    <scope>NUCLEOTIDE SEQUENCE [LARGE SCALE GENOMIC DNA]</scope>
    <source>
        <strain evidence="8">PB2801</strain>
    </source>
</reference>
<protein>
    <recommendedName>
        <fullName evidence="6">G-protein coupled receptors family 1 profile domain-containing protein</fullName>
    </recommendedName>
</protein>